<dbReference type="RefSeq" id="WP_188709477.1">
    <property type="nucleotide sequence ID" value="NZ_BMIG01000013.1"/>
</dbReference>
<dbReference type="GO" id="GO:0006826">
    <property type="term" value="P:iron ion transport"/>
    <property type="evidence" value="ECO:0007669"/>
    <property type="project" value="InterPro"/>
</dbReference>
<dbReference type="CDD" id="cd16830">
    <property type="entry name" value="HemS-like_N"/>
    <property type="match status" value="1"/>
</dbReference>
<dbReference type="InterPro" id="IPR007845">
    <property type="entry name" value="HemS/ChuX_dom"/>
</dbReference>
<evidence type="ECO:0000259" key="1">
    <source>
        <dbReference type="Pfam" id="PF05171"/>
    </source>
</evidence>
<reference evidence="2" key="2">
    <citation type="submission" date="2020-09" db="EMBL/GenBank/DDBJ databases">
        <authorList>
            <person name="Sun Q."/>
            <person name="Zhou Y."/>
        </authorList>
    </citation>
    <scope>NUCLEOTIDE SEQUENCE</scope>
    <source>
        <strain evidence="2">CGMCC 1.15322</strain>
    </source>
</reference>
<name>A0A916WL64_9BURK</name>
<feature type="domain" description="Haemin-degrading HemS/ChuX" evidence="1">
    <location>
        <begin position="50"/>
        <end position="185"/>
    </location>
</feature>
<dbReference type="Gene3D" id="3.40.1570.10">
    <property type="entry name" value="HemS/ChuS/ChuX like domains"/>
    <property type="match status" value="2"/>
</dbReference>
<dbReference type="Pfam" id="PF05171">
    <property type="entry name" value="HemS"/>
    <property type="match status" value="2"/>
</dbReference>
<keyword evidence="3" id="KW-1185">Reference proteome</keyword>
<dbReference type="Proteomes" id="UP000620596">
    <property type="component" value="Unassembled WGS sequence"/>
</dbReference>
<feature type="domain" description="Haemin-degrading HemS/ChuX" evidence="1">
    <location>
        <begin position="235"/>
        <end position="362"/>
    </location>
</feature>
<evidence type="ECO:0000313" key="2">
    <source>
        <dbReference type="EMBL" id="GGB08394.1"/>
    </source>
</evidence>
<proteinExistence type="predicted"/>
<comment type="caution">
    <text evidence="2">The sequence shown here is derived from an EMBL/GenBank/DDBJ whole genome shotgun (WGS) entry which is preliminary data.</text>
</comment>
<accession>A0A916WL64</accession>
<dbReference type="AlphaFoldDB" id="A0A916WL64"/>
<reference evidence="2" key="1">
    <citation type="journal article" date="2014" name="Int. J. Syst. Evol. Microbiol.">
        <title>Complete genome sequence of Corynebacterium casei LMG S-19264T (=DSM 44701T), isolated from a smear-ripened cheese.</title>
        <authorList>
            <consortium name="US DOE Joint Genome Institute (JGI-PGF)"/>
            <person name="Walter F."/>
            <person name="Albersmeier A."/>
            <person name="Kalinowski J."/>
            <person name="Ruckert C."/>
        </authorList>
    </citation>
    <scope>NUCLEOTIDE SEQUENCE</scope>
    <source>
        <strain evidence="2">CGMCC 1.15322</strain>
    </source>
</reference>
<dbReference type="SUPFAM" id="SSF144064">
    <property type="entry name" value="Heme iron utilization protein-like"/>
    <property type="match status" value="1"/>
</dbReference>
<gene>
    <name evidence="2" type="primary">hmuS</name>
    <name evidence="2" type="ORF">GCM10011496_31640</name>
</gene>
<protein>
    <submittedName>
        <fullName evidence="2">Hemin-degrading factor</fullName>
    </submittedName>
</protein>
<dbReference type="InterPro" id="IPR053733">
    <property type="entry name" value="Heme_Transport_Util_sf"/>
</dbReference>
<organism evidence="2 3">
    <name type="scientific">Polaromonas eurypsychrophila</name>
    <dbReference type="NCBI Taxonomy" id="1614635"/>
    <lineage>
        <taxon>Bacteria</taxon>
        <taxon>Pseudomonadati</taxon>
        <taxon>Pseudomonadota</taxon>
        <taxon>Betaproteobacteria</taxon>
        <taxon>Burkholderiales</taxon>
        <taxon>Comamonadaceae</taxon>
        <taxon>Polaromonas</taxon>
    </lineage>
</organism>
<dbReference type="CDD" id="cd16831">
    <property type="entry name" value="HemS-like_C"/>
    <property type="match status" value="1"/>
</dbReference>
<sequence>MSAVLQTQTRPDAAHQAIANTSLSRAELRERFAAARSSGKRAKDAAESLGVSEGQAIEVHAGTHHRPLKATPLQGSWVEILQALELCGPVMALTRNESTVHEKTGVYQNINATGHMGLALGEEIDLRLFFSRWHAGCAVLEHANDPKNPPSQSLQFFDAHGVAVHKVFVRAETDRDVFNDIVAQFSDEKRDYVFTPAPPKSVPRPDTEVDAAGLLQGWSEMTDTHQFFGLISKFGVERQQAFRLVGGRFTERADLGIVRRLLDESAMDGTSIMVFVSSSGCIQIHSGPVKRVEPMVTPTAQWINVLDAGFSLHLREDMIKTAWIVKKPTVDGTVTSVEVFDGAGELMAMFFGSRKPGIPKQQAGRDIAARLPRLKEAA</sequence>
<evidence type="ECO:0000313" key="3">
    <source>
        <dbReference type="Proteomes" id="UP000620596"/>
    </source>
</evidence>
<dbReference type="EMBL" id="BMIG01000013">
    <property type="protein sequence ID" value="GGB08394.1"/>
    <property type="molecule type" value="Genomic_DNA"/>
</dbReference>